<feature type="transmembrane region" description="Helical" evidence="7">
    <location>
        <begin position="217"/>
        <end position="243"/>
    </location>
</feature>
<evidence type="ECO:0000256" key="5">
    <source>
        <dbReference type="ARBA" id="ARBA00023136"/>
    </source>
</evidence>
<dbReference type="PANTHER" id="PTHR21324:SF2">
    <property type="entry name" value="EG:22E5.9 PROTEIN"/>
    <property type="match status" value="1"/>
</dbReference>
<dbReference type="PANTHER" id="PTHR21324">
    <property type="entry name" value="FASTING-INDUCIBLE INTEGRAL MEMBRANE PROTEIN TM6P1-RELATED"/>
    <property type="match status" value="1"/>
</dbReference>
<reference evidence="9 10" key="1">
    <citation type="submission" date="2018-04" db="EMBL/GenBank/DDBJ databases">
        <title>The genome of golden apple snail Pomacea canaliculata provides insight into stress tolerance and invasive adaptation.</title>
        <authorList>
            <person name="Liu C."/>
            <person name="Liu B."/>
            <person name="Ren Y."/>
            <person name="Zhang Y."/>
            <person name="Wang H."/>
            <person name="Li S."/>
            <person name="Jiang F."/>
            <person name="Yin L."/>
            <person name="Zhang G."/>
            <person name="Qian W."/>
            <person name="Fan W."/>
        </authorList>
    </citation>
    <scope>NUCLEOTIDE SEQUENCE [LARGE SCALE GENOMIC DNA]</scope>
    <source>
        <strain evidence="9">SZHN2017</strain>
        <tissue evidence="9">Muscle</tissue>
    </source>
</reference>
<feature type="domain" description="CWH43-like N-terminal" evidence="8">
    <location>
        <begin position="63"/>
        <end position="290"/>
    </location>
</feature>
<dbReference type="OrthoDB" id="191706at2759"/>
<evidence type="ECO:0000259" key="8">
    <source>
        <dbReference type="Pfam" id="PF10277"/>
    </source>
</evidence>
<keyword evidence="10" id="KW-1185">Reference proteome</keyword>
<dbReference type="EMBL" id="PZQS01000003">
    <property type="protein sequence ID" value="PVD33699.1"/>
    <property type="molecule type" value="Genomic_DNA"/>
</dbReference>
<name>A0A2T7PJU1_POMCA</name>
<evidence type="ECO:0000313" key="10">
    <source>
        <dbReference type="Proteomes" id="UP000245119"/>
    </source>
</evidence>
<feature type="compositionally biased region" description="Basic and acidic residues" evidence="6">
    <location>
        <begin position="1"/>
        <end position="20"/>
    </location>
</feature>
<organism evidence="9 10">
    <name type="scientific">Pomacea canaliculata</name>
    <name type="common">Golden apple snail</name>
    <dbReference type="NCBI Taxonomy" id="400727"/>
    <lineage>
        <taxon>Eukaryota</taxon>
        <taxon>Metazoa</taxon>
        <taxon>Spiralia</taxon>
        <taxon>Lophotrochozoa</taxon>
        <taxon>Mollusca</taxon>
        <taxon>Gastropoda</taxon>
        <taxon>Caenogastropoda</taxon>
        <taxon>Architaenioglossa</taxon>
        <taxon>Ampullarioidea</taxon>
        <taxon>Ampullariidae</taxon>
        <taxon>Pomacea</taxon>
    </lineage>
</organism>
<feature type="region of interest" description="Disordered" evidence="6">
    <location>
        <begin position="1"/>
        <end position="44"/>
    </location>
</feature>
<keyword evidence="4 7" id="KW-1133">Transmembrane helix</keyword>
<evidence type="ECO:0000256" key="1">
    <source>
        <dbReference type="ARBA" id="ARBA00004127"/>
    </source>
</evidence>
<gene>
    <name evidence="9" type="ORF">C0Q70_04959</name>
</gene>
<dbReference type="AlphaFoldDB" id="A0A2T7PJU1"/>
<evidence type="ECO:0000256" key="7">
    <source>
        <dbReference type="SAM" id="Phobius"/>
    </source>
</evidence>
<feature type="transmembrane region" description="Helical" evidence="7">
    <location>
        <begin position="158"/>
        <end position="180"/>
    </location>
</feature>
<dbReference type="InterPro" id="IPR050911">
    <property type="entry name" value="DRAM/TMEM150_Autophagy_Mod"/>
</dbReference>
<evidence type="ECO:0000313" key="9">
    <source>
        <dbReference type="EMBL" id="PVD33699.1"/>
    </source>
</evidence>
<dbReference type="GO" id="GO:0012505">
    <property type="term" value="C:endomembrane system"/>
    <property type="evidence" value="ECO:0007669"/>
    <property type="project" value="UniProtKB-SubCell"/>
</dbReference>
<evidence type="ECO:0000256" key="4">
    <source>
        <dbReference type="ARBA" id="ARBA00022989"/>
    </source>
</evidence>
<comment type="caution">
    <text evidence="9">The sequence shown here is derived from an EMBL/GenBank/DDBJ whole genome shotgun (WGS) entry which is preliminary data.</text>
</comment>
<proteinExistence type="inferred from homology"/>
<evidence type="ECO:0000256" key="2">
    <source>
        <dbReference type="ARBA" id="ARBA00006565"/>
    </source>
</evidence>
<feature type="transmembrane region" description="Helical" evidence="7">
    <location>
        <begin position="263"/>
        <end position="285"/>
    </location>
</feature>
<evidence type="ECO:0000256" key="6">
    <source>
        <dbReference type="SAM" id="MobiDB-lite"/>
    </source>
</evidence>
<dbReference type="Pfam" id="PF10277">
    <property type="entry name" value="Frag1"/>
    <property type="match status" value="1"/>
</dbReference>
<dbReference type="Proteomes" id="UP000245119">
    <property type="component" value="Linkage Group LG3"/>
</dbReference>
<comment type="subcellular location">
    <subcellularLocation>
        <location evidence="1">Endomembrane system</location>
        <topology evidence="1">Multi-pass membrane protein</topology>
    </subcellularLocation>
</comment>
<dbReference type="InterPro" id="IPR019402">
    <property type="entry name" value="CWH43_N"/>
</dbReference>
<feature type="transmembrane region" description="Helical" evidence="7">
    <location>
        <begin position="96"/>
        <end position="120"/>
    </location>
</feature>
<feature type="transmembrane region" description="Helical" evidence="7">
    <location>
        <begin position="64"/>
        <end position="84"/>
    </location>
</feature>
<protein>
    <recommendedName>
        <fullName evidence="8">CWH43-like N-terminal domain-containing protein</fullName>
    </recommendedName>
</protein>
<evidence type="ECO:0000256" key="3">
    <source>
        <dbReference type="ARBA" id="ARBA00022692"/>
    </source>
</evidence>
<accession>A0A2T7PJU1</accession>
<keyword evidence="5 7" id="KW-0472">Membrane</keyword>
<comment type="similarity">
    <text evidence="2">Belongs to the DRAM/TMEM150 family.</text>
</comment>
<feature type="transmembrane region" description="Helical" evidence="7">
    <location>
        <begin position="186"/>
        <end position="205"/>
    </location>
</feature>
<keyword evidence="3 7" id="KW-0812">Transmembrane</keyword>
<sequence>MPDSAYKHPRDAEINADKIKGGPTSQRMRTRLEGSEKKEEDEEEEEQEAIMALCILLLKKRIHWLPIITAIFIISAFFISYGVSVSQGHVEPDFPYISHTAILAPERCIFAQLVNIGAFLRDGANIYVRFLQQMEIFKTSRFHHSSSSRNFNRRGRRLCIASLIVGWLSAFGLSMVANFQTNEMRPAHYTGAGLAFVLGLAYCWLQTTLSLRDGRRGCVACLQVLNSTLLSCCLVTFAVSKSIFKIREGKKHGTKEDVLRPVYLVSTVSEWLTALSIVFFVLTFYPSFKRISLLGPRVQLLEDPPQSPMEIHLSRLLCRAVNTTHSRSPGGRCVTIALSKQLADSWSSSHCLATCCAPGLRTPRDSCCLSLYVQPRPAVNGNALPWSMSNGQAV</sequence>